<evidence type="ECO:0000256" key="5">
    <source>
        <dbReference type="ARBA" id="ARBA00022527"/>
    </source>
</evidence>
<dbReference type="InterPro" id="IPR027417">
    <property type="entry name" value="P-loop_NTPase"/>
</dbReference>
<evidence type="ECO:0000256" key="6">
    <source>
        <dbReference type="ARBA" id="ARBA00022614"/>
    </source>
</evidence>
<dbReference type="PROSITE" id="PS51424">
    <property type="entry name" value="ROC"/>
    <property type="match status" value="1"/>
</dbReference>
<protein>
    <recommendedName>
        <fullName evidence="3">non-specific serine/threonine protein kinase</fullName>
        <ecNumber evidence="3">2.7.11.1</ecNumber>
    </recommendedName>
</protein>
<dbReference type="InterPro" id="IPR003591">
    <property type="entry name" value="Leu-rich_rpt_typical-subtyp"/>
</dbReference>
<dbReference type="Pfam" id="PF16095">
    <property type="entry name" value="COR-A"/>
    <property type="match status" value="1"/>
</dbReference>
<proteinExistence type="inferred from homology"/>
<dbReference type="SUPFAM" id="SSF56112">
    <property type="entry name" value="Protein kinase-like (PK-like)"/>
    <property type="match status" value="1"/>
</dbReference>
<dbReference type="SUPFAM" id="SSF48350">
    <property type="entry name" value="GTPase activation domain, GAP"/>
    <property type="match status" value="1"/>
</dbReference>
<evidence type="ECO:0000259" key="17">
    <source>
        <dbReference type="PROSITE" id="PS50238"/>
    </source>
</evidence>
<comment type="caution">
    <text evidence="20">The sequence shown here is derived from an EMBL/GenBank/DDBJ whole genome shotgun (WGS) entry which is preliminary data.</text>
</comment>
<comment type="catalytic activity">
    <reaction evidence="13">
        <text>L-threonyl-[protein] + ATP = O-phospho-L-threonyl-[protein] + ADP + H(+)</text>
        <dbReference type="Rhea" id="RHEA:46608"/>
        <dbReference type="Rhea" id="RHEA-COMP:11060"/>
        <dbReference type="Rhea" id="RHEA-COMP:11605"/>
        <dbReference type="ChEBI" id="CHEBI:15378"/>
        <dbReference type="ChEBI" id="CHEBI:30013"/>
        <dbReference type="ChEBI" id="CHEBI:30616"/>
        <dbReference type="ChEBI" id="CHEBI:61977"/>
        <dbReference type="ChEBI" id="CHEBI:456216"/>
        <dbReference type="EC" id="2.7.11.1"/>
    </reaction>
</comment>
<evidence type="ECO:0000259" key="18">
    <source>
        <dbReference type="PROSITE" id="PS51339"/>
    </source>
</evidence>
<dbReference type="SMART" id="SM00324">
    <property type="entry name" value="RhoGAP"/>
    <property type="match status" value="1"/>
</dbReference>
<dbReference type="InterPro" id="IPR001611">
    <property type="entry name" value="Leu-rich_rpt"/>
</dbReference>
<dbReference type="GO" id="GO:0005737">
    <property type="term" value="C:cytoplasm"/>
    <property type="evidence" value="ECO:0007669"/>
    <property type="project" value="UniProtKB-ARBA"/>
</dbReference>
<evidence type="ECO:0000256" key="15">
    <source>
        <dbReference type="SAM" id="MobiDB-lite"/>
    </source>
</evidence>
<dbReference type="InterPro" id="IPR020859">
    <property type="entry name" value="ROC"/>
</dbReference>
<keyword evidence="4" id="KW-0343">GTPase activation</keyword>
<dbReference type="STRING" id="1890364.A0A2P6MTQ7"/>
<dbReference type="GO" id="GO:0005525">
    <property type="term" value="F:GTP binding"/>
    <property type="evidence" value="ECO:0007669"/>
    <property type="project" value="UniProtKB-KW"/>
</dbReference>
<dbReference type="EMBL" id="MDYQ01000419">
    <property type="protein sequence ID" value="PRP75101.1"/>
    <property type="molecule type" value="Genomic_DNA"/>
</dbReference>
<dbReference type="InParanoid" id="A0A2P6MTQ7"/>
<dbReference type="InterPro" id="IPR000198">
    <property type="entry name" value="RhoGAP_dom"/>
</dbReference>
<dbReference type="InterPro" id="IPR010569">
    <property type="entry name" value="Myotubularin-like_Pase_dom"/>
</dbReference>
<dbReference type="InterPro" id="IPR008271">
    <property type="entry name" value="Ser/Thr_kinase_AS"/>
</dbReference>
<dbReference type="Pfam" id="PF25497">
    <property type="entry name" value="COR-B"/>
    <property type="match status" value="1"/>
</dbReference>
<dbReference type="Pfam" id="PF06602">
    <property type="entry name" value="Myotub-related"/>
    <property type="match status" value="1"/>
</dbReference>
<dbReference type="CDD" id="cd00159">
    <property type="entry name" value="RhoGAP"/>
    <property type="match status" value="1"/>
</dbReference>
<evidence type="ECO:0000256" key="13">
    <source>
        <dbReference type="ARBA" id="ARBA00047899"/>
    </source>
</evidence>
<reference evidence="20 21" key="1">
    <citation type="journal article" date="2018" name="Genome Biol. Evol.">
        <title>Multiple Roots of Fruiting Body Formation in Amoebozoa.</title>
        <authorList>
            <person name="Hillmann F."/>
            <person name="Forbes G."/>
            <person name="Novohradska S."/>
            <person name="Ferling I."/>
            <person name="Riege K."/>
            <person name="Groth M."/>
            <person name="Westermann M."/>
            <person name="Marz M."/>
            <person name="Spaller T."/>
            <person name="Winckler T."/>
            <person name="Schaap P."/>
            <person name="Glockner G."/>
        </authorList>
    </citation>
    <scope>NUCLEOTIDE SEQUENCE [LARGE SCALE GENOMIC DNA]</scope>
    <source>
        <strain evidence="20 21">Jena</strain>
    </source>
</reference>
<keyword evidence="12" id="KW-0342">GTP-binding</keyword>
<dbReference type="GO" id="GO:0005524">
    <property type="term" value="F:ATP binding"/>
    <property type="evidence" value="ECO:0007669"/>
    <property type="project" value="UniProtKB-KW"/>
</dbReference>
<dbReference type="SUPFAM" id="SSF52540">
    <property type="entry name" value="P-loop containing nucleoside triphosphate hydrolases"/>
    <property type="match status" value="1"/>
</dbReference>
<evidence type="ECO:0000256" key="2">
    <source>
        <dbReference type="ARBA" id="ARBA00008171"/>
    </source>
</evidence>
<dbReference type="SMART" id="SM00220">
    <property type="entry name" value="S_TKc"/>
    <property type="match status" value="1"/>
</dbReference>
<feature type="domain" description="Roc" evidence="19">
    <location>
        <begin position="1435"/>
        <end position="1628"/>
    </location>
</feature>
<dbReference type="Gene3D" id="3.40.50.300">
    <property type="entry name" value="P-loop containing nucleotide triphosphate hydrolases"/>
    <property type="match status" value="1"/>
</dbReference>
<dbReference type="InterPro" id="IPR057263">
    <property type="entry name" value="COR-B"/>
</dbReference>
<keyword evidence="8" id="KW-0677">Repeat</keyword>
<feature type="compositionally biased region" description="Polar residues" evidence="15">
    <location>
        <begin position="1"/>
        <end position="15"/>
    </location>
</feature>
<dbReference type="SUPFAM" id="SSF50729">
    <property type="entry name" value="PH domain-like"/>
    <property type="match status" value="1"/>
</dbReference>
<dbReference type="InterPro" id="IPR011009">
    <property type="entry name" value="Kinase-like_dom_sf"/>
</dbReference>
<dbReference type="Pfam" id="PF13855">
    <property type="entry name" value="LRR_8"/>
    <property type="match status" value="1"/>
</dbReference>
<dbReference type="InterPro" id="IPR029021">
    <property type="entry name" value="Prot-tyrosine_phosphatase-like"/>
</dbReference>
<keyword evidence="9" id="KW-0547">Nucleotide-binding</keyword>
<dbReference type="InterPro" id="IPR030564">
    <property type="entry name" value="Myotubularin"/>
</dbReference>
<keyword evidence="11" id="KW-0067">ATP-binding</keyword>
<evidence type="ECO:0000259" key="19">
    <source>
        <dbReference type="PROSITE" id="PS51424"/>
    </source>
</evidence>
<evidence type="ECO:0000256" key="14">
    <source>
        <dbReference type="ARBA" id="ARBA00048679"/>
    </source>
</evidence>
<gene>
    <name evidence="20" type="ORF">PROFUN_03937</name>
</gene>
<dbReference type="SUPFAM" id="SSF52799">
    <property type="entry name" value="(Phosphotyrosine protein) phosphatases II"/>
    <property type="match status" value="1"/>
</dbReference>
<dbReference type="PROSITE" id="PS00108">
    <property type="entry name" value="PROTEIN_KINASE_ST"/>
    <property type="match status" value="1"/>
</dbReference>
<dbReference type="Gene3D" id="3.30.200.20">
    <property type="entry name" value="Phosphorylase Kinase, domain 1"/>
    <property type="match status" value="1"/>
</dbReference>
<dbReference type="InterPro" id="IPR032171">
    <property type="entry name" value="COR-A"/>
</dbReference>
<dbReference type="Gene3D" id="1.10.510.10">
    <property type="entry name" value="Transferase(Phosphotransferase) domain 1"/>
    <property type="match status" value="1"/>
</dbReference>
<dbReference type="Gene3D" id="3.80.10.10">
    <property type="entry name" value="Ribonuclease Inhibitor"/>
    <property type="match status" value="3"/>
</dbReference>
<dbReference type="PROSITE" id="PS50238">
    <property type="entry name" value="RHOGAP"/>
    <property type="match status" value="1"/>
</dbReference>
<feature type="domain" description="Rho-GAP" evidence="17">
    <location>
        <begin position="346"/>
        <end position="537"/>
    </location>
</feature>
<evidence type="ECO:0000256" key="9">
    <source>
        <dbReference type="ARBA" id="ARBA00022741"/>
    </source>
</evidence>
<dbReference type="CDD" id="cd13999">
    <property type="entry name" value="STKc_MAP3K-like"/>
    <property type="match status" value="1"/>
</dbReference>
<evidence type="ECO:0000256" key="12">
    <source>
        <dbReference type="ARBA" id="ARBA00023134"/>
    </source>
</evidence>
<sequence length="2331" mass="262348">MTSRAVLKKSSTLRETGSLDASERDARAVRSSPSSDSKLAASPNMQRRATDKDSRRRSVTQTSPPPVNHLLPGSPTLHDLVQQSRSANTSPRGSINVSVDSLAKLSPTSKLNNKRSSTASDLQIIIEPPSPEVDGRKERFSPGTRARAFMTSPSTSSPALGFKSMQHDSSVSDYEEDAVISKEDDDITDPNNKLVLRVEIEDYQILKTPRMLVITFLKTETAQQALLRIARRPQMNLHVDDALHNYLIYVPNFDSTNSNGICMSNYRQLSSYGLHNKDQIVLRGKISSYSDIHVSPSPSIVEMREMNHSLSGGRTLSEMNLVDKFLKNPRKMSESPVMLPEKIFGEHLSVVVQRCSQYGLPTVFIRTVEFLEQRALEVPGIFTQPGPERETQQYTRHFEMGEDIQFGSDANPYMVADILKTFLTELPEPLLTYQLYELLLLGDFSEGAGFHANATYMISKLPLCNKVLLSRFMEFLFHLVLHTERNGITFEVLAGLFGTVLLRPHPRISNTPAEKSKADASIVIMMKDFIENYDTLFISPNQRKPTLLPGEKIVLTMEQVYTQVAVIDAEKIQEIPLDCLGILWITNYQLIWQRFFTHDTDEDPFDIRVPLSMIYNVRKFGKIKSKGVVGGLLLNNKDMTVQVFGFKDSSQLKKANDFIQSHSFVKSPTDLFAFAYKPSTTALNPAFTLAEEMKRQGLPMGGGKWRISNLNDGFKVCPTYPREVVLPASVSDELFEKSSKIRLGGQGIVLTWSQQRNRAVICRTSAPTATSAAKAEPDIRIFKYLLGLNPTNGEKLRVMDTCTSALAANHAALYPVCEFNYMALPNYNEAKEAYSLLEKVPCQSGSYDVLVRPWFLCLKKFLAGTSEIVKIIQTGETVLIQESGEANSGTVVSSLAQILLDPYYRSIEGFNVLIEKEWCSLGFPFNTRLGHGLSAKKYAESSCQTFLLFLDCVWQIWRQFPFSFQFNESMLQFFARQSYSCMFSTFIGNNDKERRSIGSSRNKGDLNTVPIYHYISQHVSQFGNPFYGPHRVDPVSTPVDVILWSQQYLSWNSAVALYNGHISRSIQHAQLGGDKDLNLSHMKLVDLPGDIRMLTSLLTLNLSKNELGGFPTHVLHLHNLQKLDLASNGINLISDGISELMTDKLSSLTDLSMRDNAITKLPKNIGQFHKLQRLDLGGNHLSLVPEGLNSLSSLKILILSENRLCAFPKLDGMTSLEILDLSRNTIPSLPDDLNLPHVQVLKLARNGISNLPTPVNLESLQEIDLARNRITVLSGSFCASVCRTLRILTLKHNTIEVLPPEFAQLRRLETLNLKANALREFQPELLGLKELIRLDLRLNQLVKLPNDLSGYSRMRELFLGDNQLVNLPPSVGKMDALVCLDVSSNNLDSLPPTISLLVNLIVFRFEGNKLRLMPRAMVDGGPPLMFGYLKDLLKGSDKMYRTRAIVVGTPSSGKTALCNALRRKSTSSKENSQNIQTGNLAGGLSIEPWPLSITLDTEDGKVKREVDLNIWELSGSDIHYANHQFFIAKRAVFIVVWNLMEDPDKSKIEYWLHCIRSKVKNAPVFIVGTHMDDPRVSTEGVSYLITKLAKRFEANFPTLVIHFRTVSSINGDGIKKLRQDIEETVVQQKHMGESIPTSFKLLEKQMIDESKKRVPPVMTRRELQKFGMISNINDDRELARATKILHEMGSLIYLENDIRLTDTIVLSPAWLVDLITITLNSKNAGGAKGGILLHTALKQIWKPPLFPETLYKTMLSLLDNFGIAFPLTPFDENLSGKTLIPSLLPEDEPDGLSEIWEAKPKKNHKQLLRYYKFDYIPYGMFGRLIIRLVGMSTGHHYWRYGILFSYGIYQILVRLTPQRSALELVCRMPDYNLTMPRDIVEGVETLIKSWYKISMQVYVPCVHCMDEHFDDPTLFPLEDCQSAAVGGKIYINCVRAAMDTPVRLDRLVPDLTMKDFQGSKIAWEQLEVGDMLGEGGAATVYKGVWEGDVVAIKKLKITREDTTSIMLSGEDDSFSKVFNEFRREVFIMSGLEHINLVRLMGLCLDPLAIVTEFMSCGDLYGFLHDTTQELNWILRFKIAHDIANGMSFLHSAKPPIVHRDLKSPNVLLASTDFTSSVVAKVSDFGLSGAMSTVSSGEVANPRWLAPEIMQGQEFTAAADVYSYGIILWELLTRVDYFQEISFNSQIEQYVKEGKRPPIPEDCPSRYRNLIEKCWSQETVDRPTFQEIKSLLFSVKRQLKETYADFSAFYFVEEKSPEIPRTSSGSAAADGEEPVKLGTLKKKKARKPLNEEHRIRDDERYEIEEHAGHGKEQRNVYLFLVGFGVNVNVVNG</sequence>
<organism evidence="20 21">
    <name type="scientific">Planoprotostelium fungivorum</name>
    <dbReference type="NCBI Taxonomy" id="1890364"/>
    <lineage>
        <taxon>Eukaryota</taxon>
        <taxon>Amoebozoa</taxon>
        <taxon>Evosea</taxon>
        <taxon>Variosea</taxon>
        <taxon>Cavosteliida</taxon>
        <taxon>Cavosteliaceae</taxon>
        <taxon>Planoprotostelium</taxon>
    </lineage>
</organism>
<dbReference type="Pfam" id="PF07714">
    <property type="entry name" value="PK_Tyr_Ser-Thr"/>
    <property type="match status" value="1"/>
</dbReference>
<dbReference type="FunCoup" id="A0A2P6MTQ7">
    <property type="interactions" value="64"/>
</dbReference>
<dbReference type="InterPro" id="IPR008936">
    <property type="entry name" value="Rho_GTPase_activation_prot"/>
</dbReference>
<dbReference type="Gene3D" id="3.30.70.1390">
    <property type="entry name" value="ROC domain from the Parkinson's disease-associated leucine-rich repeat kinase 2"/>
    <property type="match status" value="1"/>
</dbReference>
<comment type="similarity">
    <text evidence="2">Belongs to the protein kinase superfamily. TKL Ser/Thr protein kinase family. ROCO subfamily.</text>
</comment>
<dbReference type="InterPro" id="IPR000719">
    <property type="entry name" value="Prot_kinase_dom"/>
</dbReference>
<evidence type="ECO:0000256" key="11">
    <source>
        <dbReference type="ARBA" id="ARBA00022840"/>
    </source>
</evidence>
<evidence type="ECO:0000259" key="16">
    <source>
        <dbReference type="PROSITE" id="PS50011"/>
    </source>
</evidence>
<feature type="domain" description="Protein kinase" evidence="16">
    <location>
        <begin position="1966"/>
        <end position="2232"/>
    </location>
</feature>
<dbReference type="InterPro" id="IPR001245">
    <property type="entry name" value="Ser-Thr/Tyr_kinase_cat_dom"/>
</dbReference>
<name>A0A2P6MTQ7_9EUKA</name>
<evidence type="ECO:0000256" key="10">
    <source>
        <dbReference type="ARBA" id="ARBA00022777"/>
    </source>
</evidence>
<evidence type="ECO:0000313" key="21">
    <source>
        <dbReference type="Proteomes" id="UP000241769"/>
    </source>
</evidence>
<evidence type="ECO:0000256" key="7">
    <source>
        <dbReference type="ARBA" id="ARBA00022679"/>
    </source>
</evidence>
<dbReference type="PROSITE" id="PS51450">
    <property type="entry name" value="LRR"/>
    <property type="match status" value="2"/>
</dbReference>
<evidence type="ECO:0000256" key="4">
    <source>
        <dbReference type="ARBA" id="ARBA00022468"/>
    </source>
</evidence>
<dbReference type="Pfam" id="PF08477">
    <property type="entry name" value="Roc"/>
    <property type="match status" value="1"/>
</dbReference>
<keyword evidence="21" id="KW-1185">Reference proteome</keyword>
<keyword evidence="5" id="KW-0723">Serine/threonine-protein kinase</keyword>
<evidence type="ECO:0000256" key="1">
    <source>
        <dbReference type="ARBA" id="ARBA00007471"/>
    </source>
</evidence>
<dbReference type="EC" id="2.7.11.1" evidence="3"/>
<dbReference type="GO" id="GO:0005096">
    <property type="term" value="F:GTPase activator activity"/>
    <property type="evidence" value="ECO:0007669"/>
    <property type="project" value="UniProtKB-KW"/>
</dbReference>
<comment type="similarity">
    <text evidence="1">Belongs to the protein-tyrosine phosphatase family. Non-receptor class myotubularin subfamily.</text>
</comment>
<dbReference type="Pfam" id="PF00620">
    <property type="entry name" value="RhoGAP"/>
    <property type="match status" value="1"/>
</dbReference>
<dbReference type="PANTHER" id="PTHR10807">
    <property type="entry name" value="MYOTUBULARIN-RELATED"/>
    <property type="match status" value="1"/>
</dbReference>
<dbReference type="Gene3D" id="2.30.29.30">
    <property type="entry name" value="Pleckstrin-homology domain (PH domain)/Phosphotyrosine-binding domain (PTB)"/>
    <property type="match status" value="1"/>
</dbReference>
<feature type="compositionally biased region" description="Low complexity" evidence="15">
    <location>
        <begin position="31"/>
        <end position="43"/>
    </location>
</feature>
<dbReference type="SMART" id="SM00369">
    <property type="entry name" value="LRR_TYP"/>
    <property type="match status" value="12"/>
</dbReference>
<keyword evidence="10" id="KW-0418">Kinase</keyword>
<feature type="domain" description="Myotubularin phosphatase" evidence="18">
    <location>
        <begin position="683"/>
        <end position="1048"/>
    </location>
</feature>
<dbReference type="SMART" id="SM00364">
    <property type="entry name" value="LRR_BAC"/>
    <property type="match status" value="7"/>
</dbReference>
<dbReference type="Gene3D" id="1.10.555.10">
    <property type="entry name" value="Rho GTPase activation protein"/>
    <property type="match status" value="1"/>
</dbReference>
<dbReference type="Gene3D" id="3.30.310.200">
    <property type="match status" value="1"/>
</dbReference>
<feature type="region of interest" description="Disordered" evidence="15">
    <location>
        <begin position="1"/>
        <end position="77"/>
    </location>
</feature>
<dbReference type="PROSITE" id="PS51339">
    <property type="entry name" value="PPASE_MYOTUBULARIN"/>
    <property type="match status" value="1"/>
</dbReference>
<dbReference type="InterPro" id="IPR032675">
    <property type="entry name" value="LRR_dom_sf"/>
</dbReference>
<dbReference type="GO" id="GO:0004674">
    <property type="term" value="F:protein serine/threonine kinase activity"/>
    <property type="evidence" value="ECO:0007669"/>
    <property type="project" value="UniProtKB-KW"/>
</dbReference>
<evidence type="ECO:0000313" key="20">
    <source>
        <dbReference type="EMBL" id="PRP75101.1"/>
    </source>
</evidence>
<keyword evidence="6" id="KW-0433">Leucine-rich repeat</keyword>
<dbReference type="Proteomes" id="UP000241769">
    <property type="component" value="Unassembled WGS sequence"/>
</dbReference>
<dbReference type="SUPFAM" id="SSF52058">
    <property type="entry name" value="L domain-like"/>
    <property type="match status" value="2"/>
</dbReference>
<dbReference type="InterPro" id="IPR011993">
    <property type="entry name" value="PH-like_dom_sf"/>
</dbReference>
<dbReference type="OrthoDB" id="10252328at2759"/>
<evidence type="ECO:0000256" key="3">
    <source>
        <dbReference type="ARBA" id="ARBA00012513"/>
    </source>
</evidence>
<evidence type="ECO:0000256" key="8">
    <source>
        <dbReference type="ARBA" id="ARBA00022737"/>
    </source>
</evidence>
<dbReference type="PROSITE" id="PS50011">
    <property type="entry name" value="PROTEIN_KINASE_DOM"/>
    <property type="match status" value="1"/>
</dbReference>
<comment type="catalytic activity">
    <reaction evidence="14">
        <text>L-seryl-[protein] + ATP = O-phospho-L-seryl-[protein] + ADP + H(+)</text>
        <dbReference type="Rhea" id="RHEA:17989"/>
        <dbReference type="Rhea" id="RHEA-COMP:9863"/>
        <dbReference type="Rhea" id="RHEA-COMP:11604"/>
        <dbReference type="ChEBI" id="CHEBI:15378"/>
        <dbReference type="ChEBI" id="CHEBI:29999"/>
        <dbReference type="ChEBI" id="CHEBI:30616"/>
        <dbReference type="ChEBI" id="CHEBI:83421"/>
        <dbReference type="ChEBI" id="CHEBI:456216"/>
        <dbReference type="EC" id="2.7.11.1"/>
    </reaction>
</comment>
<accession>A0A2P6MTQ7</accession>
<dbReference type="PRINTS" id="PR00109">
    <property type="entry name" value="TYRKINASE"/>
</dbReference>
<dbReference type="SMART" id="SM00365">
    <property type="entry name" value="LRR_SD22"/>
    <property type="match status" value="5"/>
</dbReference>
<keyword evidence="7" id="KW-0808">Transferase</keyword>
<dbReference type="GO" id="GO:0007165">
    <property type="term" value="P:signal transduction"/>
    <property type="evidence" value="ECO:0007669"/>
    <property type="project" value="InterPro"/>
</dbReference>
<feature type="region of interest" description="Disordered" evidence="15">
    <location>
        <begin position="2258"/>
        <end position="2292"/>
    </location>
</feature>